<dbReference type="AlphaFoldDB" id="A0A4Z2CKQ3"/>
<proteinExistence type="predicted"/>
<evidence type="ECO:0000313" key="2">
    <source>
        <dbReference type="Proteomes" id="UP000311919"/>
    </source>
</evidence>
<feature type="non-terminal residue" evidence="1">
    <location>
        <position position="1"/>
    </location>
</feature>
<gene>
    <name evidence="1" type="ORF">EWB00_010858</name>
</gene>
<organism evidence="1 2">
    <name type="scientific">Schistosoma japonicum</name>
    <name type="common">Blood fluke</name>
    <dbReference type="NCBI Taxonomy" id="6182"/>
    <lineage>
        <taxon>Eukaryota</taxon>
        <taxon>Metazoa</taxon>
        <taxon>Spiralia</taxon>
        <taxon>Lophotrochozoa</taxon>
        <taxon>Platyhelminthes</taxon>
        <taxon>Trematoda</taxon>
        <taxon>Digenea</taxon>
        <taxon>Strigeidida</taxon>
        <taxon>Schistosomatoidea</taxon>
        <taxon>Schistosomatidae</taxon>
        <taxon>Schistosoma</taxon>
    </lineage>
</organism>
<dbReference type="Proteomes" id="UP000311919">
    <property type="component" value="Unassembled WGS sequence"/>
</dbReference>
<sequence length="229" mass="25900">YIESETTESYFEGEGKIYISDAKNGTLINNTGFTEEINQESLKSLITFTSGTMYMGDAFESGNQITSIKIGDAFLTTYSLNVVVGQEMLLVLYDGIRYCESNPEAYVSVYTYILRDRTIQFYIVWIDCFIWKLATMLTQKYFYHPLECPITLKITKGIYNGSEDGNGFITDEKLIYNKSISVPESRTPTQLTIFPSSICRTQTTENNCTTKSVGGVRCGWCPIIKICDL</sequence>
<name>A0A4Z2CKQ3_SCHJA</name>
<evidence type="ECO:0000313" key="1">
    <source>
        <dbReference type="EMBL" id="TNN04798.1"/>
    </source>
</evidence>
<keyword evidence="2" id="KW-1185">Reference proteome</keyword>
<accession>A0A4Z2CKQ3</accession>
<dbReference type="EMBL" id="SKCS01000876">
    <property type="protein sequence ID" value="TNN04798.1"/>
    <property type="molecule type" value="Genomic_DNA"/>
</dbReference>
<reference evidence="1 2" key="1">
    <citation type="submission" date="2019-03" db="EMBL/GenBank/DDBJ databases">
        <title>An improved genome assembly of the fluke Schistosoma japonicum.</title>
        <authorList>
            <person name="Hu W."/>
            <person name="Luo F."/>
            <person name="Yin M."/>
            <person name="Mo X."/>
            <person name="Sun C."/>
            <person name="Wu Q."/>
            <person name="Zhu B."/>
            <person name="Xiang M."/>
            <person name="Wang J."/>
            <person name="Wang Y."/>
            <person name="Zhang T."/>
            <person name="Xu B."/>
            <person name="Zheng H."/>
            <person name="Feng Z."/>
        </authorList>
    </citation>
    <scope>NUCLEOTIDE SEQUENCE [LARGE SCALE GENOMIC DNA]</scope>
    <source>
        <strain evidence="1">HuSjv2</strain>
        <tissue evidence="1">Worms</tissue>
    </source>
</reference>
<feature type="non-terminal residue" evidence="1">
    <location>
        <position position="229"/>
    </location>
</feature>
<comment type="caution">
    <text evidence="1">The sequence shown here is derived from an EMBL/GenBank/DDBJ whole genome shotgun (WGS) entry which is preliminary data.</text>
</comment>
<dbReference type="OrthoDB" id="6242031at2759"/>
<protein>
    <submittedName>
        <fullName evidence="1">Egg protein</fullName>
    </submittedName>
</protein>